<accession>A0A3M9MFN3</accession>
<feature type="signal peptide" evidence="1">
    <location>
        <begin position="1"/>
        <end position="22"/>
    </location>
</feature>
<gene>
    <name evidence="2" type="ORF">EFB08_19360</name>
</gene>
<proteinExistence type="predicted"/>
<dbReference type="AlphaFoldDB" id="A0A3M9MFN3"/>
<evidence type="ECO:0000313" key="3">
    <source>
        <dbReference type="Proteomes" id="UP000272117"/>
    </source>
</evidence>
<dbReference type="Proteomes" id="UP000272117">
    <property type="component" value="Unassembled WGS sequence"/>
</dbReference>
<evidence type="ECO:0000256" key="1">
    <source>
        <dbReference type="SAM" id="SignalP"/>
    </source>
</evidence>
<comment type="caution">
    <text evidence="2">The sequence shown here is derived from an EMBL/GenBank/DDBJ whole genome shotgun (WGS) entry which is preliminary data.</text>
</comment>
<evidence type="ECO:0000313" key="2">
    <source>
        <dbReference type="EMBL" id="RNI23683.1"/>
    </source>
</evidence>
<dbReference type="PROSITE" id="PS51257">
    <property type="entry name" value="PROKAR_LIPOPROTEIN"/>
    <property type="match status" value="1"/>
</dbReference>
<protein>
    <submittedName>
        <fullName evidence="2">Uncharacterized protein</fullName>
    </submittedName>
</protein>
<sequence length="234" mass="25690">MIFHLKVRLALIWFLILGSAFSACEHQQESQSPAAVQESVAAVTSTSKVVPKDSTSLLAEGAVQDSTAQTGPSLASTPLDCVRGTPEPIVRKKVFPNTHFVLLPDSLTGIETIALPNGDKVIIRNHGCEYFTLTFRFETSEYRPNKTDPKSCYQATIKLMEEVLKGIEPPIGLAEGVTAMKRYISSRQAISLEKELSYGSKEEYSMDEAVILEKVEPLSQDKVAIEVRFSLGPL</sequence>
<name>A0A3M9MFN3_9BACT</name>
<dbReference type="EMBL" id="RJJD01000015">
    <property type="protein sequence ID" value="RNI23683.1"/>
    <property type="molecule type" value="Genomic_DNA"/>
</dbReference>
<feature type="chain" id="PRO_5018077792" evidence="1">
    <location>
        <begin position="23"/>
        <end position="234"/>
    </location>
</feature>
<organism evidence="2 3">
    <name type="scientific">Rufibacter latericius</name>
    <dbReference type="NCBI Taxonomy" id="2487040"/>
    <lineage>
        <taxon>Bacteria</taxon>
        <taxon>Pseudomonadati</taxon>
        <taxon>Bacteroidota</taxon>
        <taxon>Cytophagia</taxon>
        <taxon>Cytophagales</taxon>
        <taxon>Hymenobacteraceae</taxon>
        <taxon>Rufibacter</taxon>
    </lineage>
</organism>
<keyword evidence="1" id="KW-0732">Signal</keyword>
<reference evidence="2 3" key="1">
    <citation type="submission" date="2018-11" db="EMBL/GenBank/DDBJ databases">
        <title>Rufibacter latericius sp. nov., isolated from water in Baiyang Lake.</title>
        <authorList>
            <person name="Yang Y."/>
        </authorList>
    </citation>
    <scope>NUCLEOTIDE SEQUENCE [LARGE SCALE GENOMIC DNA]</scope>
    <source>
        <strain evidence="2 3">R-22-1c-1</strain>
    </source>
</reference>
<keyword evidence="3" id="KW-1185">Reference proteome</keyword>